<dbReference type="Pfam" id="PF01944">
    <property type="entry name" value="SpoIIM"/>
    <property type="match status" value="1"/>
</dbReference>
<evidence type="ECO:0000256" key="1">
    <source>
        <dbReference type="SAM" id="Phobius"/>
    </source>
</evidence>
<feature type="transmembrane region" description="Helical" evidence="1">
    <location>
        <begin position="30"/>
        <end position="52"/>
    </location>
</feature>
<dbReference type="EMBL" id="QUBQ01000001">
    <property type="protein sequence ID" value="REK77319.1"/>
    <property type="molecule type" value="Genomic_DNA"/>
</dbReference>
<evidence type="ECO:0000313" key="3">
    <source>
        <dbReference type="Proteomes" id="UP000261905"/>
    </source>
</evidence>
<keyword evidence="1" id="KW-1133">Transmembrane helix</keyword>
<gene>
    <name evidence="2" type="primary">spoIIM</name>
    <name evidence="2" type="ORF">DX130_10050</name>
</gene>
<accession>A0A371PNR0</accession>
<dbReference type="OrthoDB" id="2065033at2"/>
<proteinExistence type="predicted"/>
<dbReference type="AlphaFoldDB" id="A0A371PNR0"/>
<keyword evidence="3" id="KW-1185">Reference proteome</keyword>
<keyword evidence="1" id="KW-0472">Membrane</keyword>
<reference evidence="2 3" key="1">
    <citation type="submission" date="2018-08" db="EMBL/GenBank/DDBJ databases">
        <title>Paenibacillus sp. M4BSY-1, whole genome shotgun sequence.</title>
        <authorList>
            <person name="Tuo L."/>
        </authorList>
    </citation>
    <scope>NUCLEOTIDE SEQUENCE [LARGE SCALE GENOMIC DNA]</scope>
    <source>
        <strain evidence="2 3">M4BSY-1</strain>
    </source>
</reference>
<protein>
    <submittedName>
        <fullName evidence="2">Stage II sporulation protein M</fullName>
    </submittedName>
</protein>
<dbReference type="InterPro" id="IPR002798">
    <property type="entry name" value="SpoIIM-like"/>
</dbReference>
<feature type="transmembrane region" description="Helical" evidence="1">
    <location>
        <begin position="191"/>
        <end position="218"/>
    </location>
</feature>
<comment type="caution">
    <text evidence="2">The sequence shown here is derived from an EMBL/GenBank/DDBJ whole genome shotgun (WGS) entry which is preliminary data.</text>
</comment>
<dbReference type="NCBIfam" id="TIGR02831">
    <property type="entry name" value="spo_II_M"/>
    <property type="match status" value="1"/>
</dbReference>
<sequence>MDNLSCGRVTFLLILRLARGLCVVRAQFNLYLFVAVLFVVGGIFGALLVNALTLEQQQELASEVGQYVQSMKIGLGAAAEDIFWERFFFHLKWLVLIWLLGVTVVGIPGILVLNFLKGALIGFSIGILIQQYEWKGVFFSFLTLAPQNAIAVPALMITSVASISFGVYMVKNRLLQQSGALLPQLGSLTSTAMIMLVLFAGAALVEAFISPSVIGWAAPYLSAQNGMI</sequence>
<dbReference type="InterPro" id="IPR014196">
    <property type="entry name" value="SpoIIM"/>
</dbReference>
<organism evidence="2 3">
    <name type="scientific">Paenibacillus paeoniae</name>
    <dbReference type="NCBI Taxonomy" id="2292705"/>
    <lineage>
        <taxon>Bacteria</taxon>
        <taxon>Bacillati</taxon>
        <taxon>Bacillota</taxon>
        <taxon>Bacilli</taxon>
        <taxon>Bacillales</taxon>
        <taxon>Paenibacillaceae</taxon>
        <taxon>Paenibacillus</taxon>
    </lineage>
</organism>
<evidence type="ECO:0000313" key="2">
    <source>
        <dbReference type="EMBL" id="REK77319.1"/>
    </source>
</evidence>
<keyword evidence="1" id="KW-0812">Transmembrane</keyword>
<dbReference type="Proteomes" id="UP000261905">
    <property type="component" value="Unassembled WGS sequence"/>
</dbReference>
<dbReference type="PIRSF" id="PIRSF038973">
    <property type="entry name" value="SpoIIM"/>
    <property type="match status" value="1"/>
</dbReference>
<name>A0A371PNR0_9BACL</name>
<feature type="transmembrane region" description="Helical" evidence="1">
    <location>
        <begin position="96"/>
        <end position="129"/>
    </location>
</feature>